<keyword evidence="1" id="KW-0732">Signal</keyword>
<reference evidence="2 3" key="1">
    <citation type="submission" date="2020-09" db="EMBL/GenBank/DDBJ databases">
        <title>Genome sequences of type strains of Chitinophaga qingshengii and Chitinophaga varians.</title>
        <authorList>
            <person name="Kittiwongwattana C."/>
        </authorList>
    </citation>
    <scope>NUCLEOTIDE SEQUENCE [LARGE SCALE GENOMIC DNA]</scope>
    <source>
        <strain evidence="2 3">JCM 30026</strain>
    </source>
</reference>
<dbReference type="InterPro" id="IPR032774">
    <property type="entry name" value="WG_beta_rep"/>
</dbReference>
<evidence type="ECO:0000313" key="2">
    <source>
        <dbReference type="EMBL" id="MBC9934226.1"/>
    </source>
</evidence>
<dbReference type="PANTHER" id="PTHR37841">
    <property type="entry name" value="GLR2918 PROTEIN"/>
    <property type="match status" value="1"/>
</dbReference>
<keyword evidence="3" id="KW-1185">Reference proteome</keyword>
<name>A0ABR7TXR1_9BACT</name>
<dbReference type="Proteomes" id="UP000659124">
    <property type="component" value="Unassembled WGS sequence"/>
</dbReference>
<gene>
    <name evidence="2" type="ORF">ICL07_27815</name>
</gene>
<evidence type="ECO:0000313" key="3">
    <source>
        <dbReference type="Proteomes" id="UP000659124"/>
    </source>
</evidence>
<dbReference type="PANTHER" id="PTHR37841:SF1">
    <property type="entry name" value="DUF3298 DOMAIN-CONTAINING PROTEIN"/>
    <property type="match status" value="1"/>
</dbReference>
<comment type="caution">
    <text evidence="2">The sequence shown here is derived from an EMBL/GenBank/DDBJ whole genome shotgun (WGS) entry which is preliminary data.</text>
</comment>
<evidence type="ECO:0000256" key="1">
    <source>
        <dbReference type="SAM" id="SignalP"/>
    </source>
</evidence>
<organism evidence="2 3">
    <name type="scientific">Chitinophaga qingshengii</name>
    <dbReference type="NCBI Taxonomy" id="1569794"/>
    <lineage>
        <taxon>Bacteria</taxon>
        <taxon>Pseudomonadati</taxon>
        <taxon>Bacteroidota</taxon>
        <taxon>Chitinophagia</taxon>
        <taxon>Chitinophagales</taxon>
        <taxon>Chitinophagaceae</taxon>
        <taxon>Chitinophaga</taxon>
    </lineage>
</organism>
<dbReference type="Pfam" id="PF14903">
    <property type="entry name" value="WG_beta_rep"/>
    <property type="match status" value="4"/>
</dbReference>
<accession>A0ABR7TXR1</accession>
<proteinExistence type="predicted"/>
<feature type="chain" id="PRO_5045440637" evidence="1">
    <location>
        <begin position="21"/>
        <end position="762"/>
    </location>
</feature>
<feature type="signal peptide" evidence="1">
    <location>
        <begin position="1"/>
        <end position="20"/>
    </location>
</feature>
<dbReference type="EMBL" id="JACVFC010000005">
    <property type="protein sequence ID" value="MBC9934226.1"/>
    <property type="molecule type" value="Genomic_DNA"/>
</dbReference>
<protein>
    <submittedName>
        <fullName evidence="2">WG repeat-containing protein</fullName>
    </submittedName>
</protein>
<dbReference type="RefSeq" id="WP_188091342.1">
    <property type="nucleotide sequence ID" value="NZ_JACVFC010000005.1"/>
</dbReference>
<sequence>MKRSLLVTPSLLLLTAAAFAQTPVTAGYLDRFEGDYARVLVNGQQQLLHRSGKLLIDKIEAIGDFRITAAVKNGAYGAVNNKGAVIAPFKYDAVRILADQNKEHPEDNYCLVLVKLQGKFGAVDSLGNVLCQPEYSAIDIISPRVFAIKKNGLYGWCDMKTGKVIQEPVYEEVSASYVREKALEIRSKGKAGIALEDGTVLVPPQYERFIGWNFDGELFSYYTANGKCGLMSKQGKVLSPAIYDDIKQGPSEDLVAVTVQGKTGLLQAADGKLKVPLQYTKAACLGPLFQVWKGNLTGILDSSGKEVIPVVNTEIKLYDAAGHSIYGALPNPVRYTPPYYCVVKKGNTAALFSESGKQIMPFDYTEIGVLPDRDKVFVIPMKGRQCGLADFSGKLRVPVQFDGVAIQYAMQGYDDDAAGDEKDHFIGVMKGGRIGLFNMTTGQLVIPAKYTDIRWQNPYMLCLKQNDSTCLADKTGKIIRALEQYGSFDAVSANLIVERNYKMEPATTLLINKQGKVLYQNKNWNFSASSYNRLLVPELSKTRPLQFNSGLLKVRGDGRENQFVDTTGALVVFDEYKYVGDFWNGLALAAKEERQFGIINRDKKVVYPLVLDDMSPLGDDLLLAKQGDKRGLLRKDGTVFLPLEYENITQLYDTTFYVVTRQGKQGVLNAEGKELIPAAYDEIRYYKTLQLFEVAKDGKKGWLAIDGKAIIAPVYDDMEQNQDWDSNSLFPLLVKQGEWYFYLDEQGKELPYRSKKRKGYDE</sequence>